<dbReference type="AlphaFoldDB" id="E6QX22"/>
<dbReference type="PROSITE" id="PS50943">
    <property type="entry name" value="HTH_CROC1"/>
    <property type="match status" value="1"/>
</dbReference>
<proteinExistence type="predicted"/>
<name>E6QX22_9ZZZZ</name>
<dbReference type="Pfam" id="PF01381">
    <property type="entry name" value="HTH_3"/>
    <property type="match status" value="1"/>
</dbReference>
<sequence length="114" mass="12426">MAKNPQIMAGAINIDDLVSGFERESPENAVAMAQGRQWVAETFYADRPSLAQLRLKQGWSQADLAKRAETSQSYIARLEQGKIDPQMSTARKIANALTVSIEAFAQALSIGDEA</sequence>
<accession>E6QX22</accession>
<comment type="caution">
    <text evidence="3">The sequence shown here is derived from an EMBL/GenBank/DDBJ whole genome shotgun (WGS) entry which is preliminary data.</text>
</comment>
<dbReference type="GO" id="GO:0003700">
    <property type="term" value="F:DNA-binding transcription factor activity"/>
    <property type="evidence" value="ECO:0007669"/>
    <property type="project" value="TreeGrafter"/>
</dbReference>
<dbReference type="InterPro" id="IPR050807">
    <property type="entry name" value="TransReg_Diox_bact_type"/>
</dbReference>
<evidence type="ECO:0000259" key="2">
    <source>
        <dbReference type="PROSITE" id="PS50943"/>
    </source>
</evidence>
<dbReference type="GO" id="GO:0005829">
    <property type="term" value="C:cytosol"/>
    <property type="evidence" value="ECO:0007669"/>
    <property type="project" value="TreeGrafter"/>
</dbReference>
<dbReference type="SMART" id="SM00530">
    <property type="entry name" value="HTH_XRE"/>
    <property type="match status" value="1"/>
</dbReference>
<keyword evidence="1" id="KW-0238">DNA-binding</keyword>
<gene>
    <name evidence="3" type="ORF">CARN7_2643</name>
</gene>
<dbReference type="InterPro" id="IPR001387">
    <property type="entry name" value="Cro/C1-type_HTH"/>
</dbReference>
<dbReference type="InterPro" id="IPR010982">
    <property type="entry name" value="Lambda_DNA-bd_dom_sf"/>
</dbReference>
<dbReference type="CDD" id="cd00093">
    <property type="entry name" value="HTH_XRE"/>
    <property type="match status" value="1"/>
</dbReference>
<organism evidence="3">
    <name type="scientific">mine drainage metagenome</name>
    <dbReference type="NCBI Taxonomy" id="410659"/>
    <lineage>
        <taxon>unclassified sequences</taxon>
        <taxon>metagenomes</taxon>
        <taxon>ecological metagenomes</taxon>
    </lineage>
</organism>
<dbReference type="SUPFAM" id="SSF47413">
    <property type="entry name" value="lambda repressor-like DNA-binding domains"/>
    <property type="match status" value="1"/>
</dbReference>
<evidence type="ECO:0000256" key="1">
    <source>
        <dbReference type="ARBA" id="ARBA00023125"/>
    </source>
</evidence>
<dbReference type="Gene3D" id="1.10.260.40">
    <property type="entry name" value="lambda repressor-like DNA-binding domains"/>
    <property type="match status" value="1"/>
</dbReference>
<protein>
    <recommendedName>
        <fullName evidence="2">HTH cro/C1-type domain-containing protein</fullName>
    </recommendedName>
</protein>
<feature type="domain" description="HTH cro/C1-type" evidence="2">
    <location>
        <begin position="50"/>
        <end position="104"/>
    </location>
</feature>
<dbReference type="PANTHER" id="PTHR46797">
    <property type="entry name" value="HTH-TYPE TRANSCRIPTIONAL REGULATOR"/>
    <property type="match status" value="1"/>
</dbReference>
<reference evidence="3" key="1">
    <citation type="submission" date="2009-10" db="EMBL/GenBank/DDBJ databases">
        <title>Diversity of trophic interactions inside an arsenic-rich microbial ecosystem.</title>
        <authorList>
            <person name="Bertin P.N."/>
            <person name="Heinrich-Salmeron A."/>
            <person name="Pelletier E."/>
            <person name="Goulhen-Chollet F."/>
            <person name="Arsene-Ploetze F."/>
            <person name="Gallien S."/>
            <person name="Calteau A."/>
            <person name="Vallenet D."/>
            <person name="Casiot C."/>
            <person name="Chane-Woon-Ming B."/>
            <person name="Giloteaux L."/>
            <person name="Barakat M."/>
            <person name="Bonnefoy V."/>
            <person name="Bruneel O."/>
            <person name="Chandler M."/>
            <person name="Cleiss J."/>
            <person name="Duran R."/>
            <person name="Elbaz-Poulichet F."/>
            <person name="Fonknechten N."/>
            <person name="Lauga B."/>
            <person name="Mornico D."/>
            <person name="Ortet P."/>
            <person name="Schaeffer C."/>
            <person name="Siguier P."/>
            <person name="Alexander Thil Smith A."/>
            <person name="Van Dorsselaer A."/>
            <person name="Weissenbach J."/>
            <person name="Medigue C."/>
            <person name="Le Paslier D."/>
        </authorList>
    </citation>
    <scope>NUCLEOTIDE SEQUENCE</scope>
</reference>
<evidence type="ECO:0000313" key="3">
    <source>
        <dbReference type="EMBL" id="CBI11796.1"/>
    </source>
</evidence>
<dbReference type="EMBL" id="CABR01000167">
    <property type="protein sequence ID" value="CBI11796.1"/>
    <property type="molecule type" value="Genomic_DNA"/>
</dbReference>
<dbReference type="PANTHER" id="PTHR46797:SF1">
    <property type="entry name" value="METHYLPHOSPHONATE SYNTHASE"/>
    <property type="match status" value="1"/>
</dbReference>
<dbReference type="GO" id="GO:0003677">
    <property type="term" value="F:DNA binding"/>
    <property type="evidence" value="ECO:0007669"/>
    <property type="project" value="UniProtKB-KW"/>
</dbReference>